<proteinExistence type="predicted"/>
<evidence type="ECO:0000313" key="3">
    <source>
        <dbReference type="WBParaSite" id="TMUE_1000003411.1"/>
    </source>
</evidence>
<accession>A0A5S6Q7X6</accession>
<keyword evidence="1" id="KW-1133">Transmembrane helix</keyword>
<dbReference type="Proteomes" id="UP000046395">
    <property type="component" value="Unassembled WGS sequence"/>
</dbReference>
<keyword evidence="1" id="KW-0472">Membrane</keyword>
<evidence type="ECO:0000256" key="1">
    <source>
        <dbReference type="SAM" id="Phobius"/>
    </source>
</evidence>
<keyword evidence="1" id="KW-0812">Transmembrane</keyword>
<organism evidence="2 3">
    <name type="scientific">Trichuris muris</name>
    <name type="common">Mouse whipworm</name>
    <dbReference type="NCBI Taxonomy" id="70415"/>
    <lineage>
        <taxon>Eukaryota</taxon>
        <taxon>Metazoa</taxon>
        <taxon>Ecdysozoa</taxon>
        <taxon>Nematoda</taxon>
        <taxon>Enoplea</taxon>
        <taxon>Dorylaimia</taxon>
        <taxon>Trichinellida</taxon>
        <taxon>Trichuridae</taxon>
        <taxon>Trichuris</taxon>
    </lineage>
</organism>
<dbReference type="WBParaSite" id="TMUE_1000003411.1">
    <property type="protein sequence ID" value="TMUE_1000003411.1"/>
    <property type="gene ID" value="WBGene00285295"/>
</dbReference>
<sequence length="244" mass="28444">MCIMNQSHLYDAMPDESAVRLFEEKYIFHSERYLDRTYKMTLRFNDARMFRRWRWFNKGSRKQLFIIDSKILYCSLCACGLPYLLLYSSVTNVRLVFNRYPTALNSTSYFNRCSYERFSSSTCYSGRLTMRSSDDIMKLLHCLLNLESFCNKDSLDVVLSIRTALTLEKAPAYLARWQYHRGRDDYLGAVILLVENHIELNTTSGYFPEHHFSVLMKATEVLFAIGFGLSLNPNLSAAVLGDNR</sequence>
<dbReference type="AlphaFoldDB" id="A0A5S6Q7X6"/>
<feature type="transmembrane region" description="Helical" evidence="1">
    <location>
        <begin position="71"/>
        <end position="90"/>
    </location>
</feature>
<keyword evidence="2" id="KW-1185">Reference proteome</keyword>
<name>A0A5S6Q7X6_TRIMR</name>
<protein>
    <submittedName>
        <fullName evidence="3">Uncharacterized protein</fullName>
    </submittedName>
</protein>
<evidence type="ECO:0000313" key="2">
    <source>
        <dbReference type="Proteomes" id="UP000046395"/>
    </source>
</evidence>
<reference evidence="3" key="1">
    <citation type="submission" date="2019-12" db="UniProtKB">
        <authorList>
            <consortium name="WormBaseParasite"/>
        </authorList>
    </citation>
    <scope>IDENTIFICATION</scope>
</reference>